<dbReference type="EMBL" id="CABFOC020000063">
    <property type="protein sequence ID" value="CAH0055995.1"/>
    <property type="molecule type" value="Genomic_DNA"/>
</dbReference>
<evidence type="ECO:0000313" key="7">
    <source>
        <dbReference type="EMBL" id="CAH0055995.1"/>
    </source>
</evidence>
<feature type="transmembrane region" description="Helical" evidence="5">
    <location>
        <begin position="70"/>
        <end position="91"/>
    </location>
</feature>
<dbReference type="Gene3D" id="1.20.1250.20">
    <property type="entry name" value="MFS general substrate transporter like domains"/>
    <property type="match status" value="1"/>
</dbReference>
<dbReference type="InterPro" id="IPR036259">
    <property type="entry name" value="MFS_trans_sf"/>
</dbReference>
<keyword evidence="8" id="KW-1185">Reference proteome</keyword>
<comment type="subcellular location">
    <subcellularLocation>
        <location evidence="1">Membrane</location>
        <topology evidence="1">Multi-pass membrane protein</topology>
    </subcellularLocation>
</comment>
<feature type="non-terminal residue" evidence="7">
    <location>
        <position position="1"/>
    </location>
</feature>
<feature type="transmembrane region" description="Helical" evidence="5">
    <location>
        <begin position="301"/>
        <end position="325"/>
    </location>
</feature>
<dbReference type="InterPro" id="IPR005829">
    <property type="entry name" value="Sugar_transporter_CS"/>
</dbReference>
<feature type="transmembrane region" description="Helical" evidence="5">
    <location>
        <begin position="337"/>
        <end position="358"/>
    </location>
</feature>
<keyword evidence="4 5" id="KW-0472">Membrane</keyword>
<organism evidence="7 8">
    <name type="scientific">Clonostachys solani</name>
    <dbReference type="NCBI Taxonomy" id="160281"/>
    <lineage>
        <taxon>Eukaryota</taxon>
        <taxon>Fungi</taxon>
        <taxon>Dikarya</taxon>
        <taxon>Ascomycota</taxon>
        <taxon>Pezizomycotina</taxon>
        <taxon>Sordariomycetes</taxon>
        <taxon>Hypocreomycetidae</taxon>
        <taxon>Hypocreales</taxon>
        <taxon>Bionectriaceae</taxon>
        <taxon>Clonostachys</taxon>
    </lineage>
</organism>
<proteinExistence type="predicted"/>
<reference evidence="7 8" key="2">
    <citation type="submission" date="2021-10" db="EMBL/GenBank/DDBJ databases">
        <authorList>
            <person name="Piombo E."/>
        </authorList>
    </citation>
    <scope>NUCLEOTIDE SEQUENCE [LARGE SCALE GENOMIC DNA]</scope>
</reference>
<sequence>MAEFNVSRTQSLLPLTLYTLGIAIGPLFIAPFSEVFGRKWIYVATSTCHLAFIGGASAARSFSTLMACRFLAGTLGSAGVAIGAGTIADIWQLDKTGADASLLFILAPFLGPTLGPLAGAYVLDDRNYDWRWTQYLLLIIGAPIWVACLLMKETSKSRILQHESKTEAAVDIRTLGDIIRRALIRPTKMLLTEPVVFSLAIYAAFVYAMIFSYFASASYVLQVYYNFNLQEVGLSFISVIIGYLLGIAVYMGFDHTLHDRARKASPNGVADPEHRLYAAFVGSICLPVGLFWYAWEAHDGGRWAALVAAGIPFGIGSFSLFLSIITYTVDFYGARGAASALAANGIIRYTLGAVFPLFTIQMFEKLGVNWAGSVFAFLCLPLLPIPWLLFRYGSRLRQGSKFVNSF</sequence>
<dbReference type="GO" id="GO:0000297">
    <property type="term" value="F:spermine transmembrane transporter activity"/>
    <property type="evidence" value="ECO:0007669"/>
    <property type="project" value="TreeGrafter"/>
</dbReference>
<dbReference type="InterPro" id="IPR020846">
    <property type="entry name" value="MFS_dom"/>
</dbReference>
<feature type="domain" description="Major facilitator superfamily (MFS) profile" evidence="6">
    <location>
        <begin position="1"/>
        <end position="406"/>
    </location>
</feature>
<dbReference type="AlphaFoldDB" id="A0A9N9ZGJ1"/>
<keyword evidence="2 5" id="KW-0812">Transmembrane</keyword>
<comment type="caution">
    <text evidence="7">The sequence shown here is derived from an EMBL/GenBank/DDBJ whole genome shotgun (WGS) entry which is preliminary data.</text>
</comment>
<evidence type="ECO:0000256" key="5">
    <source>
        <dbReference type="SAM" id="Phobius"/>
    </source>
</evidence>
<dbReference type="GO" id="GO:0015606">
    <property type="term" value="F:spermidine transmembrane transporter activity"/>
    <property type="evidence" value="ECO:0007669"/>
    <property type="project" value="TreeGrafter"/>
</dbReference>
<reference evidence="8" key="1">
    <citation type="submission" date="2019-06" db="EMBL/GenBank/DDBJ databases">
        <authorList>
            <person name="Broberg M."/>
        </authorList>
    </citation>
    <scope>NUCLEOTIDE SEQUENCE [LARGE SCALE GENOMIC DNA]</scope>
</reference>
<dbReference type="PANTHER" id="PTHR23502">
    <property type="entry name" value="MAJOR FACILITATOR SUPERFAMILY"/>
    <property type="match status" value="1"/>
</dbReference>
<evidence type="ECO:0000256" key="4">
    <source>
        <dbReference type="ARBA" id="ARBA00023136"/>
    </source>
</evidence>
<dbReference type="GO" id="GO:0140115">
    <property type="term" value="P:export across plasma membrane"/>
    <property type="evidence" value="ECO:0007669"/>
    <property type="project" value="UniProtKB-ARBA"/>
</dbReference>
<name>A0A9N9ZGJ1_9HYPO</name>
<accession>A0A9N9ZGJ1</accession>
<evidence type="ECO:0000313" key="8">
    <source>
        <dbReference type="Proteomes" id="UP000775872"/>
    </source>
</evidence>
<protein>
    <recommendedName>
        <fullName evidence="6">Major facilitator superfamily (MFS) profile domain-containing protein</fullName>
    </recommendedName>
</protein>
<feature type="transmembrane region" description="Helical" evidence="5">
    <location>
        <begin position="12"/>
        <end position="33"/>
    </location>
</feature>
<dbReference type="GO" id="GO:0005886">
    <property type="term" value="C:plasma membrane"/>
    <property type="evidence" value="ECO:0007669"/>
    <property type="project" value="TreeGrafter"/>
</dbReference>
<gene>
    <name evidence="7" type="ORF">CSOL1703_00005929</name>
</gene>
<feature type="transmembrane region" description="Helical" evidence="5">
    <location>
        <begin position="103"/>
        <end position="123"/>
    </location>
</feature>
<evidence type="ECO:0000256" key="1">
    <source>
        <dbReference type="ARBA" id="ARBA00004141"/>
    </source>
</evidence>
<feature type="transmembrane region" description="Helical" evidence="5">
    <location>
        <begin position="234"/>
        <end position="253"/>
    </location>
</feature>
<evidence type="ECO:0000256" key="3">
    <source>
        <dbReference type="ARBA" id="ARBA00022989"/>
    </source>
</evidence>
<feature type="transmembrane region" description="Helical" evidence="5">
    <location>
        <begin position="190"/>
        <end position="214"/>
    </location>
</feature>
<dbReference type="PROSITE" id="PS50850">
    <property type="entry name" value="MFS"/>
    <property type="match status" value="1"/>
</dbReference>
<feature type="transmembrane region" description="Helical" evidence="5">
    <location>
        <begin position="40"/>
        <end position="58"/>
    </location>
</feature>
<keyword evidence="3 5" id="KW-1133">Transmembrane helix</keyword>
<dbReference type="OrthoDB" id="3936150at2759"/>
<dbReference type="SUPFAM" id="SSF103473">
    <property type="entry name" value="MFS general substrate transporter"/>
    <property type="match status" value="1"/>
</dbReference>
<evidence type="ECO:0000256" key="2">
    <source>
        <dbReference type="ARBA" id="ARBA00022692"/>
    </source>
</evidence>
<dbReference type="Pfam" id="PF07690">
    <property type="entry name" value="MFS_1"/>
    <property type="match status" value="1"/>
</dbReference>
<dbReference type="PANTHER" id="PTHR23502:SF182">
    <property type="entry name" value="POLYAMINE TRANSPORTER, PUTATIVE-RELATED"/>
    <property type="match status" value="1"/>
</dbReference>
<evidence type="ECO:0000259" key="6">
    <source>
        <dbReference type="PROSITE" id="PS50850"/>
    </source>
</evidence>
<feature type="transmembrane region" description="Helical" evidence="5">
    <location>
        <begin position="370"/>
        <end position="390"/>
    </location>
</feature>
<dbReference type="InterPro" id="IPR011701">
    <property type="entry name" value="MFS"/>
</dbReference>
<dbReference type="Proteomes" id="UP000775872">
    <property type="component" value="Unassembled WGS sequence"/>
</dbReference>
<feature type="transmembrane region" description="Helical" evidence="5">
    <location>
        <begin position="135"/>
        <end position="151"/>
    </location>
</feature>
<dbReference type="PROSITE" id="PS00216">
    <property type="entry name" value="SUGAR_TRANSPORT_1"/>
    <property type="match status" value="1"/>
</dbReference>
<dbReference type="GO" id="GO:0042908">
    <property type="term" value="P:xenobiotic transport"/>
    <property type="evidence" value="ECO:0007669"/>
    <property type="project" value="UniProtKB-ARBA"/>
</dbReference>
<feature type="transmembrane region" description="Helical" evidence="5">
    <location>
        <begin position="274"/>
        <end position="295"/>
    </location>
</feature>